<protein>
    <submittedName>
        <fullName evidence="1">Uncharacterized protein</fullName>
    </submittedName>
</protein>
<evidence type="ECO:0000313" key="2">
    <source>
        <dbReference type="Proteomes" id="UP000527143"/>
    </source>
</evidence>
<reference evidence="1 2" key="1">
    <citation type="submission" date="2020-08" db="EMBL/GenBank/DDBJ databases">
        <title>Genomic Encyclopedia of Type Strains, Phase IV (KMG-IV): sequencing the most valuable type-strain genomes for metagenomic binning, comparative biology and taxonomic classification.</title>
        <authorList>
            <person name="Goeker M."/>
        </authorList>
    </citation>
    <scope>NUCLEOTIDE SEQUENCE [LARGE SCALE GENOMIC DNA]</scope>
    <source>
        <strain evidence="1 2">DSM 26736</strain>
    </source>
</reference>
<dbReference type="RefSeq" id="WP_184091427.1">
    <property type="nucleotide sequence ID" value="NZ_JACIJF010000023.1"/>
</dbReference>
<sequence>MELWPMGSEKDRHVIAEANIENCGLEGTGYRYRAILSEIGNLALGIPPLVRTTEVFERHREQSVWFLLGNVVRNAMMPNCGISFDSRRDGQRHDGLALFLDVLPAAWGLSELDVETLLDLPDGWLRAWRNHEVQIDDELAFDILELGALQIGIRSLRRPSGYPGFWHNRWAADSPIGARTPWQAFSEDGRPALDAVKRYLKAGIQ</sequence>
<dbReference type="AlphaFoldDB" id="A0A840YSQ2"/>
<dbReference type="EMBL" id="JACIJF010000023">
    <property type="protein sequence ID" value="MBB5712697.1"/>
    <property type="molecule type" value="Genomic_DNA"/>
</dbReference>
<proteinExistence type="predicted"/>
<accession>A0A840YSQ2</accession>
<organism evidence="1 2">
    <name type="scientific">Sphingomonas xinjiangensis</name>
    <dbReference type="NCBI Taxonomy" id="643568"/>
    <lineage>
        <taxon>Bacteria</taxon>
        <taxon>Pseudomonadati</taxon>
        <taxon>Pseudomonadota</taxon>
        <taxon>Alphaproteobacteria</taxon>
        <taxon>Sphingomonadales</taxon>
        <taxon>Sphingomonadaceae</taxon>
        <taxon>Sphingomonas</taxon>
    </lineage>
</organism>
<gene>
    <name evidence="1" type="ORF">FHT02_003957</name>
</gene>
<comment type="caution">
    <text evidence="1">The sequence shown here is derived from an EMBL/GenBank/DDBJ whole genome shotgun (WGS) entry which is preliminary data.</text>
</comment>
<name>A0A840YSQ2_9SPHN</name>
<evidence type="ECO:0000313" key="1">
    <source>
        <dbReference type="EMBL" id="MBB5712697.1"/>
    </source>
</evidence>
<dbReference type="Proteomes" id="UP000527143">
    <property type="component" value="Unassembled WGS sequence"/>
</dbReference>
<keyword evidence="2" id="KW-1185">Reference proteome</keyword>